<evidence type="ECO:0000256" key="10">
    <source>
        <dbReference type="ARBA" id="ARBA00048567"/>
    </source>
</evidence>
<dbReference type="Proteomes" id="UP000830055">
    <property type="component" value="Chromosome"/>
</dbReference>
<dbReference type="PRINTS" id="PR01100">
    <property type="entry name" value="SHIKIMTKNASE"/>
</dbReference>
<keyword evidence="7 11" id="KW-0418">Kinase</keyword>
<dbReference type="GO" id="GO:0016301">
    <property type="term" value="F:kinase activity"/>
    <property type="evidence" value="ECO:0007669"/>
    <property type="project" value="UniProtKB-KW"/>
</dbReference>
<keyword evidence="8 11" id="KW-0067">ATP-binding</keyword>
<gene>
    <name evidence="12" type="primary">aroK_1</name>
    <name evidence="11" type="synonym">aroK</name>
    <name evidence="12" type="ORF">DPPLL_01420</name>
</gene>
<keyword evidence="13" id="KW-1185">Reference proteome</keyword>
<feature type="binding site" evidence="11">
    <location>
        <position position="192"/>
    </location>
    <ligand>
        <name>substrate</name>
    </ligand>
</feature>
<evidence type="ECO:0000256" key="4">
    <source>
        <dbReference type="ARBA" id="ARBA00022605"/>
    </source>
</evidence>
<dbReference type="PANTHER" id="PTHR21087:SF16">
    <property type="entry name" value="SHIKIMATE KINASE 1, CHLOROPLASTIC"/>
    <property type="match status" value="1"/>
</dbReference>
<keyword evidence="5 11" id="KW-0808">Transferase</keyword>
<feature type="binding site" evidence="11">
    <location>
        <position position="173"/>
    </location>
    <ligand>
        <name>ATP</name>
        <dbReference type="ChEBI" id="CHEBI:30616"/>
    </ligand>
</feature>
<keyword evidence="11" id="KW-0460">Magnesium</keyword>
<evidence type="ECO:0000256" key="6">
    <source>
        <dbReference type="ARBA" id="ARBA00022741"/>
    </source>
</evidence>
<comment type="similarity">
    <text evidence="2 11">Belongs to the shikimate kinase family.</text>
</comment>
<name>A0ABN6LYS4_9BACT</name>
<organism evidence="12 13">
    <name type="scientific">Desulfofustis limnaeus</name>
    <dbReference type="NCBI Taxonomy" id="2740163"/>
    <lineage>
        <taxon>Bacteria</taxon>
        <taxon>Pseudomonadati</taxon>
        <taxon>Thermodesulfobacteriota</taxon>
        <taxon>Desulfobulbia</taxon>
        <taxon>Desulfobulbales</taxon>
        <taxon>Desulfocapsaceae</taxon>
        <taxon>Desulfofustis</taxon>
    </lineage>
</organism>
<sequence>MACCQVRTYGGEPTGRRQPFSIDTIRLLGYRDVRLGRMNLNYGVNEMNCNQTKPSIVLVGARAVGKTTIGRKLAESLGFAFCDTDELIRERAGCAIADLVAEQGWPAFRALEREVLVGCVERESTVVATGGGAVLHLDVWPQIKRRMLVFWLTAPLAVVRARLEADPHSASLRPSLTGEDVVQEYERVLRQREPLYRDVADRIIDCDALDSDRIVSDIMKILVFS</sequence>
<dbReference type="Gene3D" id="3.40.50.300">
    <property type="entry name" value="P-loop containing nucleotide triphosphate hydrolases"/>
    <property type="match status" value="1"/>
</dbReference>
<feature type="binding site" evidence="11">
    <location>
        <position position="131"/>
    </location>
    <ligand>
        <name>substrate</name>
    </ligand>
</feature>
<dbReference type="PROSITE" id="PS01128">
    <property type="entry name" value="SHIKIMATE_KINASE"/>
    <property type="match status" value="1"/>
</dbReference>
<evidence type="ECO:0000313" key="13">
    <source>
        <dbReference type="Proteomes" id="UP000830055"/>
    </source>
</evidence>
<dbReference type="InterPro" id="IPR031322">
    <property type="entry name" value="Shikimate/glucono_kinase"/>
</dbReference>
<protein>
    <recommendedName>
        <fullName evidence="3 11">Shikimate kinase</fullName>
        <shortName evidence="11">SK</shortName>
        <ecNumber evidence="3 11">2.7.1.71</ecNumber>
    </recommendedName>
</protein>
<dbReference type="Pfam" id="PF01202">
    <property type="entry name" value="SKI"/>
    <property type="match status" value="1"/>
</dbReference>
<evidence type="ECO:0000256" key="3">
    <source>
        <dbReference type="ARBA" id="ARBA00012154"/>
    </source>
</evidence>
<dbReference type="EMBL" id="AP025516">
    <property type="protein sequence ID" value="BDD85777.1"/>
    <property type="molecule type" value="Genomic_DNA"/>
</dbReference>
<evidence type="ECO:0000313" key="12">
    <source>
        <dbReference type="EMBL" id="BDD85777.1"/>
    </source>
</evidence>
<comment type="cofactor">
    <cofactor evidence="11">
        <name>Mg(2+)</name>
        <dbReference type="ChEBI" id="CHEBI:18420"/>
    </cofactor>
    <text evidence="11">Binds 1 Mg(2+) ion per subunit.</text>
</comment>
<accession>A0ABN6LYS4</accession>
<comment type="catalytic activity">
    <reaction evidence="10 11">
        <text>shikimate + ATP = 3-phosphoshikimate + ADP + H(+)</text>
        <dbReference type="Rhea" id="RHEA:13121"/>
        <dbReference type="ChEBI" id="CHEBI:15378"/>
        <dbReference type="ChEBI" id="CHEBI:30616"/>
        <dbReference type="ChEBI" id="CHEBI:36208"/>
        <dbReference type="ChEBI" id="CHEBI:145989"/>
        <dbReference type="ChEBI" id="CHEBI:456216"/>
        <dbReference type="EC" id="2.7.1.71"/>
    </reaction>
</comment>
<keyword evidence="11" id="KW-0479">Metal-binding</keyword>
<dbReference type="CDD" id="cd00464">
    <property type="entry name" value="SK"/>
    <property type="match status" value="1"/>
</dbReference>
<keyword evidence="6 11" id="KW-0547">Nucleotide-binding</keyword>
<feature type="binding site" evidence="11">
    <location>
        <position position="109"/>
    </location>
    <ligand>
        <name>substrate</name>
    </ligand>
</feature>
<reference evidence="12 13" key="1">
    <citation type="submission" date="2022-01" db="EMBL/GenBank/DDBJ databases">
        <title>Desulfofustis limnae sp. nov., a novel mesophilic sulfate-reducing bacterium isolated from marsh soil.</title>
        <authorList>
            <person name="Watanabe M."/>
            <person name="Takahashi A."/>
            <person name="Kojima H."/>
            <person name="Fukui M."/>
        </authorList>
    </citation>
    <scope>NUCLEOTIDE SEQUENCE [LARGE SCALE GENOMIC DNA]</scope>
    <source>
        <strain evidence="12 13">PPLL</strain>
    </source>
</reference>
<comment type="function">
    <text evidence="11">Catalyzes the specific phosphorylation of the 3-hydroxyl group of shikimic acid using ATP as a cosubstrate.</text>
</comment>
<feature type="binding site" evidence="11">
    <location>
        <position position="67"/>
    </location>
    <ligand>
        <name>Mg(2+)</name>
        <dbReference type="ChEBI" id="CHEBI:18420"/>
    </ligand>
</feature>
<evidence type="ECO:0000256" key="5">
    <source>
        <dbReference type="ARBA" id="ARBA00022679"/>
    </source>
</evidence>
<evidence type="ECO:0000256" key="1">
    <source>
        <dbReference type="ARBA" id="ARBA00004842"/>
    </source>
</evidence>
<comment type="subcellular location">
    <subcellularLocation>
        <location evidence="11">Cytoplasm</location>
    </subcellularLocation>
</comment>
<keyword evidence="9 11" id="KW-0057">Aromatic amino acid biosynthesis</keyword>
<evidence type="ECO:0000256" key="8">
    <source>
        <dbReference type="ARBA" id="ARBA00022840"/>
    </source>
</evidence>
<evidence type="ECO:0000256" key="11">
    <source>
        <dbReference type="HAMAP-Rule" id="MF_00109"/>
    </source>
</evidence>
<evidence type="ECO:0000256" key="2">
    <source>
        <dbReference type="ARBA" id="ARBA00006997"/>
    </source>
</evidence>
<dbReference type="SUPFAM" id="SSF52540">
    <property type="entry name" value="P-loop containing nucleoside triphosphate hydrolases"/>
    <property type="match status" value="1"/>
</dbReference>
<comment type="caution">
    <text evidence="11">Lacks conserved residue(s) required for the propagation of feature annotation.</text>
</comment>
<dbReference type="EC" id="2.7.1.71" evidence="3 11"/>
<evidence type="ECO:0000256" key="9">
    <source>
        <dbReference type="ARBA" id="ARBA00023141"/>
    </source>
</evidence>
<feature type="binding site" evidence="11">
    <location>
        <position position="85"/>
    </location>
    <ligand>
        <name>substrate</name>
    </ligand>
</feature>
<dbReference type="HAMAP" id="MF_00109">
    <property type="entry name" value="Shikimate_kinase"/>
    <property type="match status" value="1"/>
</dbReference>
<dbReference type="InterPro" id="IPR000623">
    <property type="entry name" value="Shikimate_kinase/TSH1"/>
</dbReference>
<keyword evidence="11" id="KW-0963">Cytoplasm</keyword>
<proteinExistence type="inferred from homology"/>
<keyword evidence="4 11" id="KW-0028">Amino-acid biosynthesis</keyword>
<comment type="subunit">
    <text evidence="11">Monomer.</text>
</comment>
<dbReference type="NCBIfam" id="NF002988">
    <property type="entry name" value="PRK03731.1"/>
    <property type="match status" value="1"/>
</dbReference>
<feature type="binding site" evidence="11">
    <location>
        <begin position="63"/>
        <end position="68"/>
    </location>
    <ligand>
        <name>ATP</name>
        <dbReference type="ChEBI" id="CHEBI:30616"/>
    </ligand>
</feature>
<evidence type="ECO:0000256" key="7">
    <source>
        <dbReference type="ARBA" id="ARBA00022777"/>
    </source>
</evidence>
<dbReference type="InterPro" id="IPR023000">
    <property type="entry name" value="Shikimate_kinase_CS"/>
</dbReference>
<dbReference type="InterPro" id="IPR027417">
    <property type="entry name" value="P-loop_NTPase"/>
</dbReference>
<comment type="pathway">
    <text evidence="1 11">Metabolic intermediate biosynthesis; chorismate biosynthesis; chorismate from D-erythrose 4-phosphate and phosphoenolpyruvate: step 5/7.</text>
</comment>
<dbReference type="PANTHER" id="PTHR21087">
    <property type="entry name" value="SHIKIMATE KINASE"/>
    <property type="match status" value="1"/>
</dbReference>